<organism evidence="2 3">
    <name type="scientific">Senna tora</name>
    <dbReference type="NCBI Taxonomy" id="362788"/>
    <lineage>
        <taxon>Eukaryota</taxon>
        <taxon>Viridiplantae</taxon>
        <taxon>Streptophyta</taxon>
        <taxon>Embryophyta</taxon>
        <taxon>Tracheophyta</taxon>
        <taxon>Spermatophyta</taxon>
        <taxon>Magnoliopsida</taxon>
        <taxon>eudicotyledons</taxon>
        <taxon>Gunneridae</taxon>
        <taxon>Pentapetalae</taxon>
        <taxon>rosids</taxon>
        <taxon>fabids</taxon>
        <taxon>Fabales</taxon>
        <taxon>Fabaceae</taxon>
        <taxon>Caesalpinioideae</taxon>
        <taxon>Cassia clade</taxon>
        <taxon>Senna</taxon>
    </lineage>
</organism>
<evidence type="ECO:0000313" key="3">
    <source>
        <dbReference type="Proteomes" id="UP000634136"/>
    </source>
</evidence>
<protein>
    <submittedName>
        <fullName evidence="2">Uncharacterized protein</fullName>
    </submittedName>
</protein>
<feature type="compositionally biased region" description="Basic and acidic residues" evidence="1">
    <location>
        <begin position="1"/>
        <end position="10"/>
    </location>
</feature>
<reference evidence="2" key="1">
    <citation type="submission" date="2020-09" db="EMBL/GenBank/DDBJ databases">
        <title>Genome-Enabled Discovery of Anthraquinone Biosynthesis in Senna tora.</title>
        <authorList>
            <person name="Kang S.-H."/>
            <person name="Pandey R.P."/>
            <person name="Lee C.-M."/>
            <person name="Sim J.-S."/>
            <person name="Jeong J.-T."/>
            <person name="Choi B.-S."/>
            <person name="Jung M."/>
            <person name="Ginzburg D."/>
            <person name="Zhao K."/>
            <person name="Won S.Y."/>
            <person name="Oh T.-J."/>
            <person name="Yu Y."/>
            <person name="Kim N.-H."/>
            <person name="Lee O.R."/>
            <person name="Lee T.-H."/>
            <person name="Bashyal P."/>
            <person name="Kim T.-S."/>
            <person name="Lee W.-H."/>
            <person name="Kawkins C."/>
            <person name="Kim C.-K."/>
            <person name="Kim J.S."/>
            <person name="Ahn B.O."/>
            <person name="Rhee S.Y."/>
            <person name="Sohng J.K."/>
        </authorList>
    </citation>
    <scope>NUCLEOTIDE SEQUENCE</scope>
    <source>
        <tissue evidence="2">Leaf</tissue>
    </source>
</reference>
<feature type="compositionally biased region" description="Basic residues" evidence="1">
    <location>
        <begin position="11"/>
        <end position="20"/>
    </location>
</feature>
<dbReference type="Proteomes" id="UP000634136">
    <property type="component" value="Unassembled WGS sequence"/>
</dbReference>
<feature type="region of interest" description="Disordered" evidence="1">
    <location>
        <begin position="1"/>
        <end position="30"/>
    </location>
</feature>
<dbReference type="EMBL" id="JAAIUW010000013">
    <property type="protein sequence ID" value="KAF7803872.1"/>
    <property type="molecule type" value="Genomic_DNA"/>
</dbReference>
<dbReference type="AlphaFoldDB" id="A0A834VZY1"/>
<accession>A0A834VZY1</accession>
<sequence>MAELQVAKEKGGKKKRKHAKLKEINNNEEL</sequence>
<name>A0A834VZY1_9FABA</name>
<proteinExistence type="predicted"/>
<gene>
    <name evidence="2" type="ORF">G2W53_042983</name>
</gene>
<evidence type="ECO:0000256" key="1">
    <source>
        <dbReference type="SAM" id="MobiDB-lite"/>
    </source>
</evidence>
<feature type="compositionally biased region" description="Basic and acidic residues" evidence="1">
    <location>
        <begin position="21"/>
        <end position="30"/>
    </location>
</feature>
<evidence type="ECO:0000313" key="2">
    <source>
        <dbReference type="EMBL" id="KAF7803872.1"/>
    </source>
</evidence>
<keyword evidence="3" id="KW-1185">Reference proteome</keyword>
<comment type="caution">
    <text evidence="2">The sequence shown here is derived from an EMBL/GenBank/DDBJ whole genome shotgun (WGS) entry which is preliminary data.</text>
</comment>